<dbReference type="InParanoid" id="L5K0T5"/>
<gene>
    <name evidence="1" type="ORF">PAL_GLEAN10007579</name>
</gene>
<proteinExistence type="predicted"/>
<keyword evidence="2" id="KW-1185">Reference proteome</keyword>
<dbReference type="EMBL" id="KB031043">
    <property type="protein sequence ID" value="ELK05200.1"/>
    <property type="molecule type" value="Genomic_DNA"/>
</dbReference>
<dbReference type="AlphaFoldDB" id="L5K0T5"/>
<evidence type="ECO:0000313" key="2">
    <source>
        <dbReference type="Proteomes" id="UP000010552"/>
    </source>
</evidence>
<organism evidence="1 2">
    <name type="scientific">Pteropus alecto</name>
    <name type="common">Black flying fox</name>
    <dbReference type="NCBI Taxonomy" id="9402"/>
    <lineage>
        <taxon>Eukaryota</taxon>
        <taxon>Metazoa</taxon>
        <taxon>Chordata</taxon>
        <taxon>Craniata</taxon>
        <taxon>Vertebrata</taxon>
        <taxon>Euteleostomi</taxon>
        <taxon>Mammalia</taxon>
        <taxon>Eutheria</taxon>
        <taxon>Laurasiatheria</taxon>
        <taxon>Chiroptera</taxon>
        <taxon>Yinpterochiroptera</taxon>
        <taxon>Pteropodoidea</taxon>
        <taxon>Pteropodidae</taxon>
        <taxon>Pteropodinae</taxon>
        <taxon>Pteropus</taxon>
    </lineage>
</organism>
<evidence type="ECO:0000313" key="1">
    <source>
        <dbReference type="EMBL" id="ELK05200.1"/>
    </source>
</evidence>
<reference evidence="2" key="1">
    <citation type="journal article" date="2013" name="Science">
        <title>Comparative analysis of bat genomes provides insight into the evolution of flight and immunity.</title>
        <authorList>
            <person name="Zhang G."/>
            <person name="Cowled C."/>
            <person name="Shi Z."/>
            <person name="Huang Z."/>
            <person name="Bishop-Lilly K.A."/>
            <person name="Fang X."/>
            <person name="Wynne J.W."/>
            <person name="Xiong Z."/>
            <person name="Baker M.L."/>
            <person name="Zhao W."/>
            <person name="Tachedjian M."/>
            <person name="Zhu Y."/>
            <person name="Zhou P."/>
            <person name="Jiang X."/>
            <person name="Ng J."/>
            <person name="Yang L."/>
            <person name="Wu L."/>
            <person name="Xiao J."/>
            <person name="Feng Y."/>
            <person name="Chen Y."/>
            <person name="Sun X."/>
            <person name="Zhang Y."/>
            <person name="Marsh G.A."/>
            <person name="Crameri G."/>
            <person name="Broder C.C."/>
            <person name="Frey K.G."/>
            <person name="Wang L.F."/>
            <person name="Wang J."/>
        </authorList>
    </citation>
    <scope>NUCLEOTIDE SEQUENCE [LARGE SCALE GENOMIC DNA]</scope>
</reference>
<accession>L5K0T5</accession>
<sequence length="53" mass="5633">MRCAMKGGGEVDTGADRRVVSITKGSARRAAKAWRKAGAQTWVTSETPRGANQ</sequence>
<dbReference type="Proteomes" id="UP000010552">
    <property type="component" value="Unassembled WGS sequence"/>
</dbReference>
<protein>
    <submittedName>
        <fullName evidence="1">Uncharacterized protein</fullName>
    </submittedName>
</protein>
<name>L5K0T5_PTEAL</name>